<evidence type="ECO:0000259" key="5">
    <source>
        <dbReference type="Pfam" id="PF01872"/>
    </source>
</evidence>
<feature type="region of interest" description="Disordered" evidence="4">
    <location>
        <begin position="1"/>
        <end position="25"/>
    </location>
</feature>
<comment type="pathway">
    <text evidence="1">Cofactor biosynthesis; riboflavin biosynthesis.</text>
</comment>
<dbReference type="PANTHER" id="PTHR38011:SF7">
    <property type="entry name" value="2,5-DIAMINO-6-RIBOSYLAMINO-4(3H)-PYRIMIDINONE 5'-PHOSPHATE REDUCTASE"/>
    <property type="match status" value="1"/>
</dbReference>
<organism evidence="6 7">
    <name type="scientific">Salinarimonas ramus</name>
    <dbReference type="NCBI Taxonomy" id="690164"/>
    <lineage>
        <taxon>Bacteria</taxon>
        <taxon>Pseudomonadati</taxon>
        <taxon>Pseudomonadota</taxon>
        <taxon>Alphaproteobacteria</taxon>
        <taxon>Hyphomicrobiales</taxon>
        <taxon>Salinarimonadaceae</taxon>
        <taxon>Salinarimonas</taxon>
    </lineage>
</organism>
<dbReference type="GO" id="GO:0008703">
    <property type="term" value="F:5-amino-6-(5-phosphoribosylamino)uracil reductase activity"/>
    <property type="evidence" value="ECO:0007669"/>
    <property type="project" value="InterPro"/>
</dbReference>
<dbReference type="Proteomes" id="UP000600449">
    <property type="component" value="Unassembled WGS sequence"/>
</dbReference>
<name>A0A917QIK5_9HYPH</name>
<dbReference type="Gene3D" id="3.40.430.10">
    <property type="entry name" value="Dihydrofolate Reductase, subunit A"/>
    <property type="match status" value="1"/>
</dbReference>
<dbReference type="RefSeq" id="WP_188915455.1">
    <property type="nucleotide sequence ID" value="NZ_BMMF01000016.1"/>
</dbReference>
<dbReference type="AlphaFoldDB" id="A0A917QIK5"/>
<keyword evidence="7" id="KW-1185">Reference proteome</keyword>
<accession>A0A917QIK5</accession>
<keyword evidence="3" id="KW-0560">Oxidoreductase</keyword>
<dbReference type="InterPro" id="IPR024072">
    <property type="entry name" value="DHFR-like_dom_sf"/>
</dbReference>
<dbReference type="Pfam" id="PF01872">
    <property type="entry name" value="RibD_C"/>
    <property type="match status" value="1"/>
</dbReference>
<keyword evidence="2" id="KW-0521">NADP</keyword>
<protein>
    <submittedName>
        <fullName evidence="6">5-amino-6-(5-phosphoribosylamino)uracil reductase</fullName>
    </submittedName>
</protein>
<dbReference type="GO" id="GO:0009231">
    <property type="term" value="P:riboflavin biosynthetic process"/>
    <property type="evidence" value="ECO:0007669"/>
    <property type="project" value="InterPro"/>
</dbReference>
<dbReference type="InterPro" id="IPR002734">
    <property type="entry name" value="RibDG_C"/>
</dbReference>
<dbReference type="SUPFAM" id="SSF53597">
    <property type="entry name" value="Dihydrofolate reductase-like"/>
    <property type="match status" value="1"/>
</dbReference>
<sequence>MPQGHGLEDGGSAASSTPRPDVFSPFAAGRPQAPFVVGQLGQSLDGRIATVTGDSKYINGSAALDHLHAIRARVDAVLVGVGTAIADDPLLTVRRVPGRSPARVVLDPNGRLSPDAAVWRDDGARRVLLRRRRVTAPVPGGVELVAFSEEGTIAPGAIVAALGRLGFGRILVEGGAETVSRFLADGALDRLHVLVSPMLIGSGRPGLVLDPVERIAQALRPRARAYLLEDGDVLFDCDLRAGGEGE</sequence>
<dbReference type="EMBL" id="BMMF01000016">
    <property type="protein sequence ID" value="GGK52505.1"/>
    <property type="molecule type" value="Genomic_DNA"/>
</dbReference>
<evidence type="ECO:0000256" key="3">
    <source>
        <dbReference type="ARBA" id="ARBA00023002"/>
    </source>
</evidence>
<feature type="domain" description="Bacterial bifunctional deaminase-reductase C-terminal" evidence="5">
    <location>
        <begin position="34"/>
        <end position="208"/>
    </location>
</feature>
<evidence type="ECO:0000313" key="7">
    <source>
        <dbReference type="Proteomes" id="UP000600449"/>
    </source>
</evidence>
<proteinExistence type="predicted"/>
<evidence type="ECO:0000256" key="1">
    <source>
        <dbReference type="ARBA" id="ARBA00005104"/>
    </source>
</evidence>
<gene>
    <name evidence="6" type="ORF">GCM10011322_44260</name>
</gene>
<evidence type="ECO:0000256" key="4">
    <source>
        <dbReference type="SAM" id="MobiDB-lite"/>
    </source>
</evidence>
<reference evidence="6 7" key="1">
    <citation type="journal article" date="2014" name="Int. J. Syst. Evol. Microbiol.">
        <title>Complete genome sequence of Corynebacterium casei LMG S-19264T (=DSM 44701T), isolated from a smear-ripened cheese.</title>
        <authorList>
            <consortium name="US DOE Joint Genome Institute (JGI-PGF)"/>
            <person name="Walter F."/>
            <person name="Albersmeier A."/>
            <person name="Kalinowski J."/>
            <person name="Ruckert C."/>
        </authorList>
    </citation>
    <scope>NUCLEOTIDE SEQUENCE [LARGE SCALE GENOMIC DNA]</scope>
    <source>
        <strain evidence="6 7">CGMCC 1.9161</strain>
    </source>
</reference>
<dbReference type="PANTHER" id="PTHR38011">
    <property type="entry name" value="DIHYDROFOLATE REDUCTASE FAMILY PROTEIN (AFU_ORTHOLOGUE AFUA_8G06820)"/>
    <property type="match status" value="1"/>
</dbReference>
<evidence type="ECO:0000256" key="2">
    <source>
        <dbReference type="ARBA" id="ARBA00022857"/>
    </source>
</evidence>
<dbReference type="InterPro" id="IPR050765">
    <property type="entry name" value="Riboflavin_Biosynth_HTPR"/>
</dbReference>
<evidence type="ECO:0000313" key="6">
    <source>
        <dbReference type="EMBL" id="GGK52505.1"/>
    </source>
</evidence>
<comment type="caution">
    <text evidence="6">The sequence shown here is derived from an EMBL/GenBank/DDBJ whole genome shotgun (WGS) entry which is preliminary data.</text>
</comment>